<proteinExistence type="predicted"/>
<comment type="caution">
    <text evidence="2">The sequence shown here is derived from an EMBL/GenBank/DDBJ whole genome shotgun (WGS) entry which is preliminary data.</text>
</comment>
<evidence type="ECO:0008006" key="4">
    <source>
        <dbReference type="Google" id="ProtNLM"/>
    </source>
</evidence>
<gene>
    <name evidence="2" type="ORF">CJP73_07905</name>
</gene>
<evidence type="ECO:0000313" key="3">
    <source>
        <dbReference type="Proteomes" id="UP000266206"/>
    </source>
</evidence>
<reference evidence="2 3" key="1">
    <citation type="submission" date="2017-08" db="EMBL/GenBank/DDBJ databases">
        <title>Pusillimonas indicus sp. nov., a member of the family Alcaligenaceae isolated from surface seawater.</title>
        <authorList>
            <person name="Li J."/>
        </authorList>
    </citation>
    <scope>NUCLEOTIDE SEQUENCE [LARGE SCALE GENOMIC DNA]</scope>
    <source>
        <strain evidence="2 3">L52-1-41</strain>
    </source>
</reference>
<keyword evidence="1" id="KW-0472">Membrane</keyword>
<dbReference type="Proteomes" id="UP000266206">
    <property type="component" value="Unassembled WGS sequence"/>
</dbReference>
<keyword evidence="1" id="KW-0812">Transmembrane</keyword>
<name>A0A3A1YS45_9BURK</name>
<feature type="transmembrane region" description="Helical" evidence="1">
    <location>
        <begin position="129"/>
        <end position="152"/>
    </location>
</feature>
<dbReference type="OrthoDB" id="10003323at2"/>
<protein>
    <recommendedName>
        <fullName evidence="4">Thioredoxin-like fold domain-containing protein</fullName>
    </recommendedName>
</protein>
<dbReference type="RefSeq" id="WP_119516064.1">
    <property type="nucleotide sequence ID" value="NZ_NQYH01000005.1"/>
</dbReference>
<dbReference type="EMBL" id="NQYH01000005">
    <property type="protein sequence ID" value="RIY41063.1"/>
    <property type="molecule type" value="Genomic_DNA"/>
</dbReference>
<organism evidence="2 3">
    <name type="scientific">Neopusillimonas maritima</name>
    <dbReference type="NCBI Taxonomy" id="2026239"/>
    <lineage>
        <taxon>Bacteria</taxon>
        <taxon>Pseudomonadati</taxon>
        <taxon>Pseudomonadota</taxon>
        <taxon>Betaproteobacteria</taxon>
        <taxon>Burkholderiales</taxon>
        <taxon>Alcaligenaceae</taxon>
        <taxon>Neopusillimonas</taxon>
    </lineage>
</organism>
<sequence>MSNVTYLGRNIDIKTFIQPGRVTFVILGLDEAQSVYSFQYKKFNPVLNIEQVSTADSEQGYHQLVVRNMDLNEDLSKPWFSLTFATRAQATQALALLYESIADARHINDKSAHASVIEAQPVSTRSDKLSLWLCCSIAVIALLLNAVLLVGLGKLPIFGYDIEPIAYSKHAKQIAFEELQQRKKEYLFHDAQRSIDQAFEKKAFDSAQGHKDDFELKLNSQAIANLKTASRLSGVKLYEDPNDLTLPFWLFIDPTSSQAPALLKKFQAITADLKAEGLNGQILPIANGKAEDAAQVVSSLCDKGQTDHIKTIPSGWLNGKMDTLAPDLCQGAINRVKLSTKLFEYLGFLQAPVLVARNGSVTAVSDANSEQILEWIKARRFNAK</sequence>
<keyword evidence="1" id="KW-1133">Transmembrane helix</keyword>
<evidence type="ECO:0000313" key="2">
    <source>
        <dbReference type="EMBL" id="RIY41063.1"/>
    </source>
</evidence>
<accession>A0A3A1YS45</accession>
<evidence type="ECO:0000256" key="1">
    <source>
        <dbReference type="SAM" id="Phobius"/>
    </source>
</evidence>
<dbReference type="AlphaFoldDB" id="A0A3A1YS45"/>